<comment type="subcellular location">
    <subcellularLocation>
        <location evidence="1">Membrane</location>
        <topology evidence="1">Multi-pass membrane protein</topology>
    </subcellularLocation>
</comment>
<evidence type="ECO:0000256" key="2">
    <source>
        <dbReference type="ARBA" id="ARBA00022692"/>
    </source>
</evidence>
<feature type="transmembrane region" description="Helical" evidence="8">
    <location>
        <begin position="263"/>
        <end position="281"/>
    </location>
</feature>
<dbReference type="EMBL" id="QZAV01000020">
    <property type="protein sequence ID" value="THX42521.1"/>
    <property type="molecule type" value="Genomic_DNA"/>
</dbReference>
<feature type="transmembrane region" description="Helical" evidence="8">
    <location>
        <begin position="301"/>
        <end position="321"/>
    </location>
</feature>
<evidence type="ECO:0000256" key="4">
    <source>
        <dbReference type="ARBA" id="ARBA00023136"/>
    </source>
</evidence>
<dbReference type="InterPro" id="IPR051415">
    <property type="entry name" value="LAAT-1"/>
</dbReference>
<evidence type="ECO:0000313" key="10">
    <source>
        <dbReference type="Proteomes" id="UP000308953"/>
    </source>
</evidence>
<evidence type="ECO:0000256" key="3">
    <source>
        <dbReference type="ARBA" id="ARBA00022989"/>
    </source>
</evidence>
<dbReference type="GO" id="GO:0015174">
    <property type="term" value="F:basic amino acid transmembrane transporter activity"/>
    <property type="evidence" value="ECO:0007669"/>
    <property type="project" value="UniProtKB-ARBA"/>
</dbReference>
<dbReference type="GO" id="GO:0098852">
    <property type="term" value="C:lytic vacuole membrane"/>
    <property type="evidence" value="ECO:0007669"/>
    <property type="project" value="UniProtKB-ARBA"/>
</dbReference>
<dbReference type="InterPro" id="IPR006603">
    <property type="entry name" value="PQ-loop_rpt"/>
</dbReference>
<evidence type="ECO:0000256" key="7">
    <source>
        <dbReference type="SAM" id="MobiDB-lite"/>
    </source>
</evidence>
<dbReference type="SMART" id="SM00679">
    <property type="entry name" value="CTNS"/>
    <property type="match status" value="2"/>
</dbReference>
<dbReference type="PANTHER" id="PTHR16201">
    <property type="entry name" value="SEVEN TRANSMEMBRANE PROTEIN 1-RELATED"/>
    <property type="match status" value="1"/>
</dbReference>
<name>A0A4S9F4S8_AURPU</name>
<evidence type="ECO:0000256" key="1">
    <source>
        <dbReference type="ARBA" id="ARBA00004141"/>
    </source>
</evidence>
<evidence type="ECO:0000256" key="6">
    <source>
        <dbReference type="ARBA" id="ARBA00050768"/>
    </source>
</evidence>
<feature type="transmembrane region" description="Helical" evidence="8">
    <location>
        <begin position="222"/>
        <end position="243"/>
    </location>
</feature>
<comment type="similarity">
    <text evidence="5">Belongs to the laat-1 family.</text>
</comment>
<dbReference type="PANTHER" id="PTHR16201:SF44">
    <property type="entry name" value="SEVEN TRANSMEMBRANE PROTEIN 1"/>
    <property type="match status" value="1"/>
</dbReference>
<sequence>MNVVVWQKLYTKRASCFVRHVLEVETNVMTPVVSRWEEHDGGLMGKNGAWNRVAIRDKIRWLIVESGASGKSNQASVITRKIEVPQLIENYRQSSADGISITFLLVWMAGDITNLAGALWADLVPTVIALAIYFCFADAVLLSQCFYYNTLNARRERKRSIAAAENAVTDENAPLLAEQENLGLPGSRRRSSAASRRRTRSSAERSNSLTNILEEGQGSTAWLKNTLSVAIILIAGAAGWAIAWRAGAWKPTPVDVSDGGRHMPVGAEVLGYASAVCYLGARIPQIIKNHRERSCEGLSLLFFLLSLMGNLTYGAGFQILLHSVEKQYFLKNLPWLIGSLGTIFEDAVIFMQFHMYGEKTSAIE</sequence>
<keyword evidence="3 8" id="KW-1133">Transmembrane helix</keyword>
<organism evidence="9 10">
    <name type="scientific">Aureobasidium pullulans</name>
    <name type="common">Black yeast</name>
    <name type="synonym">Pullularia pullulans</name>
    <dbReference type="NCBI Taxonomy" id="5580"/>
    <lineage>
        <taxon>Eukaryota</taxon>
        <taxon>Fungi</taxon>
        <taxon>Dikarya</taxon>
        <taxon>Ascomycota</taxon>
        <taxon>Pezizomycotina</taxon>
        <taxon>Dothideomycetes</taxon>
        <taxon>Dothideomycetidae</taxon>
        <taxon>Dothideales</taxon>
        <taxon>Saccotheciaceae</taxon>
        <taxon>Aureobasidium</taxon>
    </lineage>
</organism>
<feature type="region of interest" description="Disordered" evidence="7">
    <location>
        <begin position="185"/>
        <end position="207"/>
    </location>
</feature>
<feature type="transmembrane region" description="Helical" evidence="8">
    <location>
        <begin position="333"/>
        <end position="353"/>
    </location>
</feature>
<proteinExistence type="inferred from homology"/>
<keyword evidence="2 8" id="KW-0812">Transmembrane</keyword>
<reference evidence="9 10" key="1">
    <citation type="submission" date="2018-10" db="EMBL/GenBank/DDBJ databases">
        <title>Fifty Aureobasidium pullulans genomes reveal a recombining polyextremotolerant generalist.</title>
        <authorList>
            <person name="Gostincar C."/>
            <person name="Turk M."/>
            <person name="Zajc J."/>
            <person name="Gunde-Cimerman N."/>
        </authorList>
    </citation>
    <scope>NUCLEOTIDE SEQUENCE [LARGE SCALE GENOMIC DNA]</scope>
    <source>
        <strain evidence="9 10">EXF-9785</strain>
    </source>
</reference>
<evidence type="ECO:0000256" key="5">
    <source>
        <dbReference type="ARBA" id="ARBA00038039"/>
    </source>
</evidence>
<evidence type="ECO:0000256" key="8">
    <source>
        <dbReference type="SAM" id="Phobius"/>
    </source>
</evidence>
<dbReference type="Pfam" id="PF04193">
    <property type="entry name" value="PQ-loop"/>
    <property type="match status" value="2"/>
</dbReference>
<dbReference type="Proteomes" id="UP000308953">
    <property type="component" value="Unassembled WGS sequence"/>
</dbReference>
<protein>
    <submittedName>
        <fullName evidence="9">Vacuolar membrane PQ loop repeat protein</fullName>
    </submittedName>
</protein>
<dbReference type="Gene3D" id="1.20.1280.290">
    <property type="match status" value="2"/>
</dbReference>
<comment type="caution">
    <text evidence="9">The sequence shown here is derived from an EMBL/GenBank/DDBJ whole genome shotgun (WGS) entry which is preliminary data.</text>
</comment>
<accession>A0A4S9F4S8</accession>
<feature type="transmembrane region" description="Helical" evidence="8">
    <location>
        <begin position="127"/>
        <end position="149"/>
    </location>
</feature>
<dbReference type="FunFam" id="1.20.1280.290:FF:000012">
    <property type="entry name" value="Vacuolar membrane PQ loop repeat protein"/>
    <property type="match status" value="1"/>
</dbReference>
<dbReference type="AlphaFoldDB" id="A0A4S9F4S8"/>
<keyword evidence="4 8" id="KW-0472">Membrane</keyword>
<gene>
    <name evidence="9" type="ORF">D6D10_01890</name>
</gene>
<feature type="transmembrane region" description="Helical" evidence="8">
    <location>
        <begin position="101"/>
        <end position="121"/>
    </location>
</feature>
<dbReference type="GO" id="GO:0034486">
    <property type="term" value="P:vacuolar transmembrane transport"/>
    <property type="evidence" value="ECO:0007669"/>
    <property type="project" value="UniProtKB-ARBA"/>
</dbReference>
<feature type="compositionally biased region" description="Basic residues" evidence="7">
    <location>
        <begin position="187"/>
        <end position="200"/>
    </location>
</feature>
<evidence type="ECO:0000313" key="9">
    <source>
        <dbReference type="EMBL" id="THX42521.1"/>
    </source>
</evidence>
<comment type="catalytic activity">
    <reaction evidence="6">
        <text>L-histidine(out) + L-arginine(in) = L-histidine(in) + L-arginine(out)</text>
        <dbReference type="Rhea" id="RHEA:71063"/>
        <dbReference type="ChEBI" id="CHEBI:32682"/>
        <dbReference type="ChEBI" id="CHEBI:57595"/>
    </reaction>
</comment>
<dbReference type="FunFam" id="1.20.1280.290:FF:000009">
    <property type="entry name" value="PQ loop repeat family protein"/>
    <property type="match status" value="1"/>
</dbReference>